<organism evidence="2 3">
    <name type="scientific">Catellatospora aurea</name>
    <dbReference type="NCBI Taxonomy" id="1337874"/>
    <lineage>
        <taxon>Bacteria</taxon>
        <taxon>Bacillati</taxon>
        <taxon>Actinomycetota</taxon>
        <taxon>Actinomycetes</taxon>
        <taxon>Micromonosporales</taxon>
        <taxon>Micromonosporaceae</taxon>
        <taxon>Catellatospora</taxon>
    </lineage>
</organism>
<evidence type="ECO:0000313" key="3">
    <source>
        <dbReference type="Proteomes" id="UP001596392"/>
    </source>
</evidence>
<keyword evidence="1" id="KW-0472">Membrane</keyword>
<feature type="transmembrane region" description="Helical" evidence="1">
    <location>
        <begin position="15"/>
        <end position="33"/>
    </location>
</feature>
<dbReference type="Proteomes" id="UP001596392">
    <property type="component" value="Unassembled WGS sequence"/>
</dbReference>
<feature type="transmembrane region" description="Helical" evidence="1">
    <location>
        <begin position="151"/>
        <end position="172"/>
    </location>
</feature>
<keyword evidence="1" id="KW-1133">Transmembrane helix</keyword>
<comment type="caution">
    <text evidence="2">The sequence shown here is derived from an EMBL/GenBank/DDBJ whole genome shotgun (WGS) entry which is preliminary data.</text>
</comment>
<dbReference type="RefSeq" id="WP_376806462.1">
    <property type="nucleotide sequence ID" value="NZ_JBHTAC010000010.1"/>
</dbReference>
<dbReference type="EMBL" id="JBHTAC010000010">
    <property type="protein sequence ID" value="MFC7243222.1"/>
    <property type="molecule type" value="Genomic_DNA"/>
</dbReference>
<feature type="transmembrane region" description="Helical" evidence="1">
    <location>
        <begin position="122"/>
        <end position="139"/>
    </location>
</feature>
<keyword evidence="1" id="KW-0812">Transmembrane</keyword>
<accession>A0ABW2GTH6</accession>
<feature type="transmembrane region" description="Helical" evidence="1">
    <location>
        <begin position="40"/>
        <end position="60"/>
    </location>
</feature>
<gene>
    <name evidence="2" type="ORF">ACFQO7_12115</name>
</gene>
<evidence type="ECO:0000256" key="1">
    <source>
        <dbReference type="SAM" id="Phobius"/>
    </source>
</evidence>
<keyword evidence="3" id="KW-1185">Reference proteome</keyword>
<sequence>MNPLESMLTGIAPEHTAALAAGIVACLFVPFLRGGPASPVARWAFVLLGAAGAVHLALPLGHRDSALLTVGFLGSGLVYGLLSWLAFTGRRGWRAGTVLLVPLNLLGYVIVLLRGGEEADQVGIAAALVELVAFGLAAVPQRVPGRPRRLLRGLGSTSTVAGVLLTGLVIWLSTLQAHQSAGSAASAEEAPAVGHSHAGGHEHLARAQAGVIMRPLSGDHHPTAAQSAAAARLASATRESVRRFARLADALAAGYRLPITGRTGTDVHLEHPGFKADGAVLDPARPEMLVFAIEDGRASLLGVVFVMERAGAAGPDPGGPVTRWHAHNLCLSVAPPGIGVVTPYGGCPALAVAVTVPEMMHVWTSDPPGGAFAEGVEQVWARDYLHRNGLPT</sequence>
<reference evidence="3" key="1">
    <citation type="journal article" date="2019" name="Int. J. Syst. Evol. Microbiol.">
        <title>The Global Catalogue of Microorganisms (GCM) 10K type strain sequencing project: providing services to taxonomists for standard genome sequencing and annotation.</title>
        <authorList>
            <consortium name="The Broad Institute Genomics Platform"/>
            <consortium name="The Broad Institute Genome Sequencing Center for Infectious Disease"/>
            <person name="Wu L."/>
            <person name="Ma J."/>
        </authorList>
    </citation>
    <scope>NUCLEOTIDE SEQUENCE [LARGE SCALE GENOMIC DNA]</scope>
    <source>
        <strain evidence="3">CGMCC 1.9106</strain>
    </source>
</reference>
<feature type="transmembrane region" description="Helical" evidence="1">
    <location>
        <begin position="66"/>
        <end position="87"/>
    </location>
</feature>
<name>A0ABW2GTH6_9ACTN</name>
<evidence type="ECO:0000313" key="2">
    <source>
        <dbReference type="EMBL" id="MFC7243222.1"/>
    </source>
</evidence>
<feature type="transmembrane region" description="Helical" evidence="1">
    <location>
        <begin position="99"/>
        <end position="116"/>
    </location>
</feature>
<proteinExistence type="predicted"/>
<protein>
    <submittedName>
        <fullName evidence="2">Uncharacterized protein</fullName>
    </submittedName>
</protein>